<dbReference type="AlphaFoldDB" id="A0A484FSR0"/>
<keyword evidence="5" id="KW-1185">Reference proteome</keyword>
<evidence type="ECO:0000256" key="3">
    <source>
        <dbReference type="SAM" id="Phobius"/>
    </source>
</evidence>
<dbReference type="EMBL" id="AMCV02000016">
    <property type="protein sequence ID" value="TDZ20751.1"/>
    <property type="molecule type" value="Genomic_DNA"/>
</dbReference>
<accession>A0A484FSR0</accession>
<keyword evidence="3" id="KW-1133">Transmembrane helix</keyword>
<feature type="region of interest" description="Disordered" evidence="2">
    <location>
        <begin position="1"/>
        <end position="21"/>
    </location>
</feature>
<evidence type="ECO:0000313" key="4">
    <source>
        <dbReference type="EMBL" id="TDZ20751.1"/>
    </source>
</evidence>
<dbReference type="Proteomes" id="UP000014480">
    <property type="component" value="Unassembled WGS sequence"/>
</dbReference>
<feature type="transmembrane region" description="Helical" evidence="3">
    <location>
        <begin position="188"/>
        <end position="206"/>
    </location>
</feature>
<proteinExistence type="predicted"/>
<reference evidence="5" key="2">
    <citation type="journal article" date="2019" name="Mol. Plant Microbe Interact.">
        <title>Genome sequence resources for four phytopathogenic fungi from the Colletotrichum orbiculare species complex.</title>
        <authorList>
            <person name="Gan P."/>
            <person name="Tsushima A."/>
            <person name="Narusaka M."/>
            <person name="Narusaka Y."/>
            <person name="Takano Y."/>
            <person name="Kubo Y."/>
            <person name="Shirasu K."/>
        </authorList>
    </citation>
    <scope>GENOME REANNOTATION</scope>
    <source>
        <strain evidence="5">104-T / ATCC 96160 / CBS 514.97 / LARS 414 / MAFF 240422</strain>
    </source>
</reference>
<organism evidence="4 5">
    <name type="scientific">Colletotrichum orbiculare (strain 104-T / ATCC 96160 / CBS 514.97 / LARS 414 / MAFF 240422)</name>
    <name type="common">Cucumber anthracnose fungus</name>
    <name type="synonym">Colletotrichum lagenarium</name>
    <dbReference type="NCBI Taxonomy" id="1213857"/>
    <lineage>
        <taxon>Eukaryota</taxon>
        <taxon>Fungi</taxon>
        <taxon>Dikarya</taxon>
        <taxon>Ascomycota</taxon>
        <taxon>Pezizomycotina</taxon>
        <taxon>Sordariomycetes</taxon>
        <taxon>Hypocreomycetidae</taxon>
        <taxon>Glomerellales</taxon>
        <taxon>Glomerellaceae</taxon>
        <taxon>Colletotrichum</taxon>
        <taxon>Colletotrichum orbiculare species complex</taxon>
    </lineage>
</organism>
<feature type="coiled-coil region" evidence="1">
    <location>
        <begin position="97"/>
        <end position="124"/>
    </location>
</feature>
<comment type="caution">
    <text evidence="4">The sequence shown here is derived from an EMBL/GenBank/DDBJ whole genome shotgun (WGS) entry which is preliminary data.</text>
</comment>
<keyword evidence="3" id="KW-0812">Transmembrane</keyword>
<keyword evidence="1" id="KW-0175">Coiled coil</keyword>
<evidence type="ECO:0000256" key="1">
    <source>
        <dbReference type="SAM" id="Coils"/>
    </source>
</evidence>
<gene>
    <name evidence="4" type="ORF">Cob_v006163</name>
</gene>
<reference evidence="5" key="1">
    <citation type="journal article" date="2013" name="New Phytol.">
        <title>Comparative genomic and transcriptomic analyses reveal the hemibiotrophic stage shift of Colletotrichum fungi.</title>
        <authorList>
            <person name="Gan P."/>
            <person name="Ikeda K."/>
            <person name="Irieda H."/>
            <person name="Narusaka M."/>
            <person name="O'Connell R.J."/>
            <person name="Narusaka Y."/>
            <person name="Takano Y."/>
            <person name="Kubo Y."/>
            <person name="Shirasu K."/>
        </authorList>
    </citation>
    <scope>NUCLEOTIDE SEQUENCE [LARGE SCALE GENOMIC DNA]</scope>
    <source>
        <strain evidence="5">104-T / ATCC 96160 / CBS 514.97 / LARS 414 / MAFF 240422</strain>
    </source>
</reference>
<name>A0A484FSR0_COLOR</name>
<protein>
    <submittedName>
        <fullName evidence="4">Uncharacterized protein</fullName>
    </submittedName>
</protein>
<evidence type="ECO:0000256" key="2">
    <source>
        <dbReference type="SAM" id="MobiDB-lite"/>
    </source>
</evidence>
<sequence>MASSANRARIPGLGLLRHDPTRSAARTASEASEAQAQDDSDGRLATSCEVQHLKQDANQPVFAGRSDFDAIWGNVHDGASVVEQASSGLLSSSVSEVRLIAAQLAQLRRDLEGLKTTVELIEAVEEDCKSYRRSQQALIVAHGKALVTASRRHRELCGRMHSLDVAISTALVSHLDILESFEGAKRRIVGWCLLCSIVMATLMFCLR</sequence>
<keyword evidence="3" id="KW-0472">Membrane</keyword>
<evidence type="ECO:0000313" key="5">
    <source>
        <dbReference type="Proteomes" id="UP000014480"/>
    </source>
</evidence>